<dbReference type="Proteomes" id="UP000479000">
    <property type="component" value="Unassembled WGS sequence"/>
</dbReference>
<name>A0A6H5GU33_9HEMI</name>
<dbReference type="EMBL" id="CADCXU010015747">
    <property type="protein sequence ID" value="CAB0005009.1"/>
    <property type="molecule type" value="Genomic_DNA"/>
</dbReference>
<evidence type="ECO:0000313" key="3">
    <source>
        <dbReference type="Proteomes" id="UP000479000"/>
    </source>
</evidence>
<keyword evidence="3" id="KW-1185">Reference proteome</keyword>
<feature type="compositionally biased region" description="Pro residues" evidence="1">
    <location>
        <begin position="139"/>
        <end position="148"/>
    </location>
</feature>
<evidence type="ECO:0000313" key="2">
    <source>
        <dbReference type="EMBL" id="CAB0005009.1"/>
    </source>
</evidence>
<protein>
    <submittedName>
        <fullName evidence="2">Uncharacterized protein</fullName>
    </submittedName>
</protein>
<sequence length="243" mass="26354">MPVVIVKKVPQDGESGMSRRGGTPSRRLQLLGIPLFRFQRGIFRYRPGNCIEKPSVRMSVDDNVRQLSLLLCQQSCGHTASFTIQLIRAYQSSGSADVMQVSGGDFRVPVAPPLVSSSTCPPPPPPPPPPPSSHAVPQMLPPPPPPPHSHPHHKHRTPQPHEEPSSSMPDLGLGQVVVTGGQRSAFVPPPDPEESIPIFRKSCGEKKAEKKPVEKSGQRGGSREGRTTRICRRASSREPKGLP</sequence>
<evidence type="ECO:0000256" key="1">
    <source>
        <dbReference type="SAM" id="MobiDB-lite"/>
    </source>
</evidence>
<gene>
    <name evidence="2" type="ORF">NTEN_LOCUS10486</name>
</gene>
<feature type="compositionally biased region" description="Low complexity" evidence="1">
    <location>
        <begin position="171"/>
        <end position="182"/>
    </location>
</feature>
<organism evidence="2 3">
    <name type="scientific">Nesidiocoris tenuis</name>
    <dbReference type="NCBI Taxonomy" id="355587"/>
    <lineage>
        <taxon>Eukaryota</taxon>
        <taxon>Metazoa</taxon>
        <taxon>Ecdysozoa</taxon>
        <taxon>Arthropoda</taxon>
        <taxon>Hexapoda</taxon>
        <taxon>Insecta</taxon>
        <taxon>Pterygota</taxon>
        <taxon>Neoptera</taxon>
        <taxon>Paraneoptera</taxon>
        <taxon>Hemiptera</taxon>
        <taxon>Heteroptera</taxon>
        <taxon>Panheteroptera</taxon>
        <taxon>Cimicomorpha</taxon>
        <taxon>Miridae</taxon>
        <taxon>Dicyphina</taxon>
        <taxon>Nesidiocoris</taxon>
    </lineage>
</organism>
<accession>A0A6H5GU33</accession>
<feature type="compositionally biased region" description="Pro residues" evidence="1">
    <location>
        <begin position="120"/>
        <end position="132"/>
    </location>
</feature>
<feature type="compositionally biased region" description="Basic residues" evidence="1">
    <location>
        <begin position="149"/>
        <end position="158"/>
    </location>
</feature>
<reference evidence="2 3" key="1">
    <citation type="submission" date="2020-02" db="EMBL/GenBank/DDBJ databases">
        <authorList>
            <person name="Ferguson B K."/>
        </authorList>
    </citation>
    <scope>NUCLEOTIDE SEQUENCE [LARGE SCALE GENOMIC DNA]</scope>
</reference>
<feature type="compositionally biased region" description="Basic and acidic residues" evidence="1">
    <location>
        <begin position="202"/>
        <end position="227"/>
    </location>
</feature>
<feature type="region of interest" description="Disordered" evidence="1">
    <location>
        <begin position="110"/>
        <end position="243"/>
    </location>
</feature>
<proteinExistence type="predicted"/>
<dbReference type="AlphaFoldDB" id="A0A6H5GU33"/>